<feature type="domain" description="Putative zinc-finger" evidence="4">
    <location>
        <begin position="3"/>
        <end position="36"/>
    </location>
</feature>
<dbReference type="AlphaFoldDB" id="A0A927GQN3"/>
<dbReference type="Proteomes" id="UP000621560">
    <property type="component" value="Unassembled WGS sequence"/>
</dbReference>
<comment type="caution">
    <text evidence="5">The sequence shown here is derived from an EMBL/GenBank/DDBJ whole genome shotgun (WGS) entry which is preliminary data.</text>
</comment>
<name>A0A927GQN3_9BACL</name>
<evidence type="ECO:0000313" key="5">
    <source>
        <dbReference type="EMBL" id="MBD2844080.1"/>
    </source>
</evidence>
<keyword evidence="3" id="KW-0472">Membrane</keyword>
<evidence type="ECO:0000256" key="2">
    <source>
        <dbReference type="ARBA" id="ARBA00024438"/>
    </source>
</evidence>
<evidence type="ECO:0000256" key="3">
    <source>
        <dbReference type="SAM" id="Phobius"/>
    </source>
</evidence>
<comment type="similarity">
    <text evidence="1">Belongs to the zinc-associated anti-sigma factor (ZAS) superfamily. Anti-sigma-W factor family.</text>
</comment>
<dbReference type="InterPro" id="IPR027383">
    <property type="entry name" value="Znf_put"/>
</dbReference>
<organism evidence="5 6">
    <name type="scientific">Paenibacillus sabuli</name>
    <dbReference type="NCBI Taxonomy" id="2772509"/>
    <lineage>
        <taxon>Bacteria</taxon>
        <taxon>Bacillati</taxon>
        <taxon>Bacillota</taxon>
        <taxon>Bacilli</taxon>
        <taxon>Bacillales</taxon>
        <taxon>Paenibacillaceae</taxon>
        <taxon>Paenibacillus</taxon>
    </lineage>
</organism>
<gene>
    <name evidence="5" type="ORF">IDH44_02660</name>
</gene>
<keyword evidence="6" id="KW-1185">Reference proteome</keyword>
<evidence type="ECO:0000259" key="4">
    <source>
        <dbReference type="Pfam" id="PF13490"/>
    </source>
</evidence>
<dbReference type="Pfam" id="PF13490">
    <property type="entry name" value="zf-HC2"/>
    <property type="match status" value="1"/>
</dbReference>
<feature type="transmembrane region" description="Helical" evidence="3">
    <location>
        <begin position="99"/>
        <end position="121"/>
    </location>
</feature>
<reference evidence="5" key="1">
    <citation type="submission" date="2020-09" db="EMBL/GenBank/DDBJ databases">
        <title>A novel bacterium of genus Paenibacillus, isolated from South China Sea.</title>
        <authorList>
            <person name="Huang H."/>
            <person name="Mo K."/>
            <person name="Hu Y."/>
        </authorList>
    </citation>
    <scope>NUCLEOTIDE SEQUENCE</scope>
    <source>
        <strain evidence="5">IB182496</strain>
    </source>
</reference>
<dbReference type="InterPro" id="IPR041916">
    <property type="entry name" value="Anti_sigma_zinc_sf"/>
</dbReference>
<dbReference type="EMBL" id="JACXIZ010000007">
    <property type="protein sequence ID" value="MBD2844080.1"/>
    <property type="molecule type" value="Genomic_DNA"/>
</dbReference>
<protein>
    <recommendedName>
        <fullName evidence="2">Anti-sigma-W factor RsiW</fullName>
    </recommendedName>
</protein>
<sequence length="215" mass="23530">MKCNVAILYMHDYLDDELPAVQTAELKTHLQSCEACKLRFEQLKRTEAFAMSALSDTSTLPIAAGAATHEAGSDRLSERIMGALPTPSRKRSWTRMFRNHPAITVAAVFVLLMMTSFFSMWGQDTELVVSGTDLQHVVIEGDTVIVPEGVQVNGNLTVENGKADIQGEVAGDLIVIDGSTQLASTAKIIGQNREINQALDWLWYKVTQTVSGFAN</sequence>
<evidence type="ECO:0000256" key="1">
    <source>
        <dbReference type="ARBA" id="ARBA00024353"/>
    </source>
</evidence>
<keyword evidence="3" id="KW-0812">Transmembrane</keyword>
<dbReference type="Gene3D" id="1.10.10.1320">
    <property type="entry name" value="Anti-sigma factor, zinc-finger domain"/>
    <property type="match status" value="1"/>
</dbReference>
<dbReference type="RefSeq" id="WP_190914414.1">
    <property type="nucleotide sequence ID" value="NZ_JACXIZ010000007.1"/>
</dbReference>
<keyword evidence="3" id="KW-1133">Transmembrane helix</keyword>
<accession>A0A927GQN3</accession>
<proteinExistence type="inferred from homology"/>
<evidence type="ECO:0000313" key="6">
    <source>
        <dbReference type="Proteomes" id="UP000621560"/>
    </source>
</evidence>